<name>A0AAV5CH61_ELECO</name>
<reference evidence="3" key="2">
    <citation type="submission" date="2021-12" db="EMBL/GenBank/DDBJ databases">
        <title>Resequencing data analysis of finger millet.</title>
        <authorList>
            <person name="Hatakeyama M."/>
            <person name="Aluri S."/>
            <person name="Balachadran M.T."/>
            <person name="Sivarajan S.R."/>
            <person name="Poveda L."/>
            <person name="Shimizu-Inatsugi R."/>
            <person name="Schlapbach R."/>
            <person name="Sreeman S.M."/>
            <person name="Shimizu K.K."/>
        </authorList>
    </citation>
    <scope>NUCLEOTIDE SEQUENCE</scope>
</reference>
<proteinExistence type="predicted"/>
<evidence type="ECO:0000259" key="2">
    <source>
        <dbReference type="PROSITE" id="PS50103"/>
    </source>
</evidence>
<keyword evidence="1" id="KW-0862">Zinc</keyword>
<feature type="domain" description="C3H1-type" evidence="2">
    <location>
        <begin position="39"/>
        <end position="57"/>
    </location>
</feature>
<keyword evidence="4" id="KW-1185">Reference proteome</keyword>
<evidence type="ECO:0000313" key="4">
    <source>
        <dbReference type="Proteomes" id="UP001054889"/>
    </source>
</evidence>
<dbReference type="PROSITE" id="PS50103">
    <property type="entry name" value="ZF_C3H1"/>
    <property type="match status" value="1"/>
</dbReference>
<dbReference type="GO" id="GO:0008270">
    <property type="term" value="F:zinc ion binding"/>
    <property type="evidence" value="ECO:0007669"/>
    <property type="project" value="UniProtKB-KW"/>
</dbReference>
<evidence type="ECO:0000313" key="3">
    <source>
        <dbReference type="EMBL" id="GJM97683.1"/>
    </source>
</evidence>
<comment type="caution">
    <text evidence="3">The sequence shown here is derived from an EMBL/GenBank/DDBJ whole genome shotgun (WGS) entry which is preliminary data.</text>
</comment>
<gene>
    <name evidence="3" type="primary">ga14627</name>
    <name evidence="3" type="ORF">PR202_ga14627</name>
</gene>
<dbReference type="EMBL" id="BQKI01000007">
    <property type="protein sequence ID" value="GJM97683.1"/>
    <property type="molecule type" value="Genomic_DNA"/>
</dbReference>
<organism evidence="3 4">
    <name type="scientific">Eleusine coracana subsp. coracana</name>
    <dbReference type="NCBI Taxonomy" id="191504"/>
    <lineage>
        <taxon>Eukaryota</taxon>
        <taxon>Viridiplantae</taxon>
        <taxon>Streptophyta</taxon>
        <taxon>Embryophyta</taxon>
        <taxon>Tracheophyta</taxon>
        <taxon>Spermatophyta</taxon>
        <taxon>Magnoliopsida</taxon>
        <taxon>Liliopsida</taxon>
        <taxon>Poales</taxon>
        <taxon>Poaceae</taxon>
        <taxon>PACMAD clade</taxon>
        <taxon>Chloridoideae</taxon>
        <taxon>Cynodonteae</taxon>
        <taxon>Eleusininae</taxon>
        <taxon>Eleusine</taxon>
    </lineage>
</organism>
<keyword evidence="1" id="KW-0479">Metal-binding</keyword>
<sequence length="126" mass="14326">MCRSRGSIHQFDHLSGPLMPVVCADVRATLASAAAGSEYKMGFCPNGPTCRYKHIKLPGPPPPVEEVLRRFYRCAHSTNLVNIETTIISSRRDLLILHRVQGSPTKIQQTMLRLRFNQLVYNKHRR</sequence>
<dbReference type="Proteomes" id="UP001054889">
    <property type="component" value="Unassembled WGS sequence"/>
</dbReference>
<dbReference type="AlphaFoldDB" id="A0AAV5CH61"/>
<dbReference type="InterPro" id="IPR000571">
    <property type="entry name" value="Znf_CCCH"/>
</dbReference>
<protein>
    <recommendedName>
        <fullName evidence="2">C3H1-type domain-containing protein</fullName>
    </recommendedName>
</protein>
<reference evidence="3" key="1">
    <citation type="journal article" date="2018" name="DNA Res.">
        <title>Multiple hybrid de novo genome assembly of finger millet, an orphan allotetraploid crop.</title>
        <authorList>
            <person name="Hatakeyama M."/>
            <person name="Aluri S."/>
            <person name="Balachadran M.T."/>
            <person name="Sivarajan S.R."/>
            <person name="Patrignani A."/>
            <person name="Gruter S."/>
            <person name="Poveda L."/>
            <person name="Shimizu-Inatsugi R."/>
            <person name="Baeten J."/>
            <person name="Francoijs K.J."/>
            <person name="Nataraja K.N."/>
            <person name="Reddy Y.A.N."/>
            <person name="Phadnis S."/>
            <person name="Ravikumar R.L."/>
            <person name="Schlapbach R."/>
            <person name="Sreeman S.M."/>
            <person name="Shimizu K.K."/>
        </authorList>
    </citation>
    <scope>NUCLEOTIDE SEQUENCE</scope>
</reference>
<keyword evidence="1" id="KW-0863">Zinc-finger</keyword>
<accession>A0AAV5CH61</accession>
<feature type="zinc finger region" description="C3H1-type" evidence="1">
    <location>
        <begin position="39"/>
        <end position="57"/>
    </location>
</feature>
<evidence type="ECO:0000256" key="1">
    <source>
        <dbReference type="PROSITE-ProRule" id="PRU00723"/>
    </source>
</evidence>